<evidence type="ECO:0000256" key="2">
    <source>
        <dbReference type="ARBA" id="ARBA00009592"/>
    </source>
</evidence>
<organism evidence="14 15">
    <name type="scientific">Eucalyptus globulus</name>
    <name type="common">Tasmanian blue gum</name>
    <dbReference type="NCBI Taxonomy" id="34317"/>
    <lineage>
        <taxon>Eukaryota</taxon>
        <taxon>Viridiplantae</taxon>
        <taxon>Streptophyta</taxon>
        <taxon>Embryophyta</taxon>
        <taxon>Tracheophyta</taxon>
        <taxon>Spermatophyta</taxon>
        <taxon>Magnoliopsida</taxon>
        <taxon>eudicotyledons</taxon>
        <taxon>Gunneridae</taxon>
        <taxon>Pentapetalae</taxon>
        <taxon>rosids</taxon>
        <taxon>malvids</taxon>
        <taxon>Myrtales</taxon>
        <taxon>Myrtaceae</taxon>
        <taxon>Myrtoideae</taxon>
        <taxon>Eucalypteae</taxon>
        <taxon>Eucalyptus</taxon>
    </lineage>
</organism>
<dbReference type="GO" id="GO:0005886">
    <property type="term" value="C:plasma membrane"/>
    <property type="evidence" value="ECO:0007669"/>
    <property type="project" value="UniProtKB-SubCell"/>
</dbReference>
<evidence type="ECO:0000256" key="7">
    <source>
        <dbReference type="ARBA" id="ARBA00022737"/>
    </source>
</evidence>
<protein>
    <recommendedName>
        <fullName evidence="13">Leucine-rich repeat-containing N-terminal plant-type domain-containing protein</fullName>
    </recommendedName>
</protein>
<feature type="chain" id="PRO_5044800482" description="Leucine-rich repeat-containing N-terminal plant-type domain-containing protein" evidence="12">
    <location>
        <begin position="27"/>
        <end position="1054"/>
    </location>
</feature>
<dbReference type="SMART" id="SM00369">
    <property type="entry name" value="LRR_TYP"/>
    <property type="match status" value="7"/>
</dbReference>
<dbReference type="Gene3D" id="3.80.10.10">
    <property type="entry name" value="Ribonuclease Inhibitor"/>
    <property type="match status" value="4"/>
</dbReference>
<keyword evidence="15" id="KW-1185">Reference proteome</keyword>
<keyword evidence="11" id="KW-0325">Glycoprotein</keyword>
<keyword evidence="8" id="KW-1133">Transmembrane helix</keyword>
<evidence type="ECO:0000256" key="3">
    <source>
        <dbReference type="ARBA" id="ARBA00022475"/>
    </source>
</evidence>
<keyword evidence="3" id="KW-1003">Cell membrane</keyword>
<keyword evidence="9" id="KW-0472">Membrane</keyword>
<evidence type="ECO:0000256" key="11">
    <source>
        <dbReference type="ARBA" id="ARBA00023180"/>
    </source>
</evidence>
<dbReference type="SUPFAM" id="SSF52047">
    <property type="entry name" value="RNI-like"/>
    <property type="match status" value="1"/>
</dbReference>
<dbReference type="EMBL" id="JBJKBG010000006">
    <property type="protein sequence ID" value="KAL3733200.1"/>
    <property type="molecule type" value="Genomic_DNA"/>
</dbReference>
<dbReference type="InterPro" id="IPR013210">
    <property type="entry name" value="LRR_N_plant-typ"/>
</dbReference>
<sequence>MEFYRSLCFLFCLSRQLLLSLPFSTAQLCRPVQSDALLQFNDSLTVETDTDSDCDRKLTTWKNGLDCSSWDGVTCDNVTGNIIGLDLSYSCLQGTLRSNSSLFALHHLHSLNLAFNNFRTSPILPELSVFAELRHLNLSYSNFLGLVPVEISFLSKLVLLDLSWNYKHNDLLLEQSLKIENIGFKILVQNLTELRELNLDFIDMSDVPLSYFMNLSSSFTFLGAVVCKLQGELLPNIFCLPNLLDLDLEDNDFTVSFPKSNWSKSLESLTLSFISISGKIPDSISEFKNLKTLYLSNCTLTGSIPLSLVNLTKLTTLDLSRNELTGHIPSFVVKLEQLMDVDLSLNNFIGVLDLGVFSTLKNLLAFRLTVELNLMYNSMNHTFPKLETLALPSCNLTEFPPFLNSLKMLRELDLSKNKIGCQIPRWFWDVGKGTVQSLDISSNLIEGGIQQFPWKELIIVDLSHNLFQGPLPIPPLSIVAFWATDNRFSGEIPSSICKVSSLKSLRLARNNLFGSIPQCLGNLANLSRIDLSANKFEGTLPRSLDSCASLAMLNVSHNRINDTFPKWLLEAPSLLVIALQFNEFHGQIDPPTVPFHPSMLYYFYISNNNLGGQWPEEYFLRMLNLWMVDLSNNRFEGPLPIPPPTTRLYFSANNKISGKVSPLICNATELRVLDLSNNSLMGTLPECLMSFSKNLLFLNLRMNMIHGVIPRKFAEDNKLRTIDLSRNRFEGSLPRSLLHCENLEVLDLGNNRMEDTFPDWLGTLPKLQVLVLRSNMFHGFVSSPREARSFSKLRIFDLSNNNLSGPLPVSYIMKLTAMMYQDKIQGKPQYMGDGNYQDSVMVTMKGLEIRLVKILTVFTSIDLSSNHFGGEIPLYIGNLKSLKGLNFSHNNLMGYIPLSTSNLTELEWLDLSSNKFIGSIPQELADLMSLTFLNLSENQLIGPIPRGRQFNTFKSDSFAMNPRLCGFPLSETCTNNPREIPPVTILRENDTEHGGWFEWRAILMGYGCGTVGGVSLAYVVLGSRKFEWLAGLLERKGANMRKKWRRNACRSYQR</sequence>
<dbReference type="AlphaFoldDB" id="A0ABD3KC87"/>
<keyword evidence="7" id="KW-0677">Repeat</keyword>
<dbReference type="InterPro" id="IPR032675">
    <property type="entry name" value="LRR_dom_sf"/>
</dbReference>
<keyword evidence="4" id="KW-0433">Leucine-rich repeat</keyword>
<dbReference type="PRINTS" id="PR00019">
    <property type="entry name" value="LEURICHRPT"/>
</dbReference>
<evidence type="ECO:0000256" key="8">
    <source>
        <dbReference type="ARBA" id="ARBA00022989"/>
    </source>
</evidence>
<dbReference type="Pfam" id="PF08263">
    <property type="entry name" value="LRRNT_2"/>
    <property type="match status" value="1"/>
</dbReference>
<dbReference type="Pfam" id="PF13855">
    <property type="entry name" value="LRR_8"/>
    <property type="match status" value="2"/>
</dbReference>
<reference evidence="14 15" key="1">
    <citation type="submission" date="2024-11" db="EMBL/GenBank/DDBJ databases">
        <title>Chromosome-level genome assembly of Eucalyptus globulus Labill. provides insights into its genome evolution.</title>
        <authorList>
            <person name="Li X."/>
        </authorList>
    </citation>
    <scope>NUCLEOTIDE SEQUENCE [LARGE SCALE GENOMIC DNA]</scope>
    <source>
        <strain evidence="14">CL2024</strain>
        <tissue evidence="14">Fresh tender leaves</tissue>
    </source>
</reference>
<dbReference type="PANTHER" id="PTHR48061:SF46">
    <property type="entry name" value="LEUCINE-RICH REPEAT-CONTAINING N-TERMINAL PLANT-TYPE DOMAIN-CONTAINING PROTEIN"/>
    <property type="match status" value="1"/>
</dbReference>
<dbReference type="InterPro" id="IPR001611">
    <property type="entry name" value="Leu-rich_rpt"/>
</dbReference>
<name>A0ABD3KC87_EUCGL</name>
<accession>A0ABD3KC87</accession>
<proteinExistence type="inferred from homology"/>
<dbReference type="InterPro" id="IPR003591">
    <property type="entry name" value="Leu-rich_rpt_typical-subtyp"/>
</dbReference>
<evidence type="ECO:0000256" key="10">
    <source>
        <dbReference type="ARBA" id="ARBA00023170"/>
    </source>
</evidence>
<dbReference type="Proteomes" id="UP001634007">
    <property type="component" value="Unassembled WGS sequence"/>
</dbReference>
<dbReference type="Pfam" id="PF00560">
    <property type="entry name" value="LRR_1"/>
    <property type="match status" value="5"/>
</dbReference>
<dbReference type="InterPro" id="IPR046956">
    <property type="entry name" value="RLP23-like"/>
</dbReference>
<comment type="similarity">
    <text evidence="2">Belongs to the RLP family.</text>
</comment>
<evidence type="ECO:0000256" key="4">
    <source>
        <dbReference type="ARBA" id="ARBA00022614"/>
    </source>
</evidence>
<feature type="domain" description="Leucine-rich repeat-containing N-terminal plant-type" evidence="13">
    <location>
        <begin position="33"/>
        <end position="76"/>
    </location>
</feature>
<evidence type="ECO:0000313" key="15">
    <source>
        <dbReference type="Proteomes" id="UP001634007"/>
    </source>
</evidence>
<keyword evidence="6 12" id="KW-0732">Signal</keyword>
<dbReference type="SUPFAM" id="SSF52058">
    <property type="entry name" value="L domain-like"/>
    <property type="match status" value="2"/>
</dbReference>
<evidence type="ECO:0000256" key="6">
    <source>
        <dbReference type="ARBA" id="ARBA00022729"/>
    </source>
</evidence>
<dbReference type="FunFam" id="3.80.10.10:FF:000213">
    <property type="entry name" value="Tyrosine-sulfated glycopeptide receptor 1"/>
    <property type="match status" value="1"/>
</dbReference>
<evidence type="ECO:0000256" key="1">
    <source>
        <dbReference type="ARBA" id="ARBA00004251"/>
    </source>
</evidence>
<evidence type="ECO:0000313" key="14">
    <source>
        <dbReference type="EMBL" id="KAL3733200.1"/>
    </source>
</evidence>
<dbReference type="FunFam" id="3.80.10.10:FF:000041">
    <property type="entry name" value="LRR receptor-like serine/threonine-protein kinase ERECTA"/>
    <property type="match status" value="1"/>
</dbReference>
<comment type="subcellular location">
    <subcellularLocation>
        <location evidence="1">Cell membrane</location>
        <topology evidence="1">Single-pass type I membrane protein</topology>
    </subcellularLocation>
</comment>
<evidence type="ECO:0000259" key="13">
    <source>
        <dbReference type="Pfam" id="PF08263"/>
    </source>
</evidence>
<gene>
    <name evidence="14" type="ORF">ACJRO7_022687</name>
</gene>
<dbReference type="Pfam" id="PF12799">
    <property type="entry name" value="LRR_4"/>
    <property type="match status" value="1"/>
</dbReference>
<dbReference type="InterPro" id="IPR025875">
    <property type="entry name" value="Leu-rich_rpt_4"/>
</dbReference>
<keyword evidence="10" id="KW-0675">Receptor</keyword>
<feature type="signal peptide" evidence="12">
    <location>
        <begin position="1"/>
        <end position="26"/>
    </location>
</feature>
<evidence type="ECO:0000256" key="9">
    <source>
        <dbReference type="ARBA" id="ARBA00023136"/>
    </source>
</evidence>
<dbReference type="FunFam" id="3.80.10.10:FF:000383">
    <property type="entry name" value="Leucine-rich repeat receptor protein kinase EMS1"/>
    <property type="match status" value="1"/>
</dbReference>
<keyword evidence="5" id="KW-0812">Transmembrane</keyword>
<comment type="caution">
    <text evidence="14">The sequence shown here is derived from an EMBL/GenBank/DDBJ whole genome shotgun (WGS) entry which is preliminary data.</text>
</comment>
<evidence type="ECO:0000256" key="5">
    <source>
        <dbReference type="ARBA" id="ARBA00022692"/>
    </source>
</evidence>
<dbReference type="PROSITE" id="PS51450">
    <property type="entry name" value="LRR"/>
    <property type="match status" value="1"/>
</dbReference>
<evidence type="ECO:0000256" key="12">
    <source>
        <dbReference type="SAM" id="SignalP"/>
    </source>
</evidence>
<dbReference type="PANTHER" id="PTHR48061">
    <property type="entry name" value="LEUCINE-RICH REPEAT RECEPTOR PROTEIN KINASE EMS1-LIKE-RELATED"/>
    <property type="match status" value="1"/>
</dbReference>